<dbReference type="InterPro" id="IPR046867">
    <property type="entry name" value="AldOxase/xan_DH_MoCoBD2"/>
</dbReference>
<gene>
    <name evidence="2" type="primary">pucD</name>
    <name evidence="2" type="ORF">ACFQIC_18390</name>
</gene>
<dbReference type="Gene3D" id="3.30.365.10">
    <property type="entry name" value="Aldehyde oxidase/xanthine dehydrogenase, molybdopterin binding domain"/>
    <property type="match status" value="4"/>
</dbReference>
<organism evidence="2 3">
    <name type="scientific">Halobacillus seohaensis</name>
    <dbReference type="NCBI Taxonomy" id="447421"/>
    <lineage>
        <taxon>Bacteria</taxon>
        <taxon>Bacillati</taxon>
        <taxon>Bacillota</taxon>
        <taxon>Bacilli</taxon>
        <taxon>Bacillales</taxon>
        <taxon>Bacillaceae</taxon>
        <taxon>Halobacillus</taxon>
    </lineage>
</organism>
<dbReference type="Pfam" id="PF01315">
    <property type="entry name" value="Ald_Xan_dh_C"/>
    <property type="match status" value="1"/>
</dbReference>
<dbReference type="SMART" id="SM01008">
    <property type="entry name" value="Ald_Xan_dh_C"/>
    <property type="match status" value="1"/>
</dbReference>
<dbReference type="InterPro" id="IPR017609">
    <property type="entry name" value="Xanthine_dehydrogenase_dsu"/>
</dbReference>
<dbReference type="Gene3D" id="3.90.1170.50">
    <property type="entry name" value="Aldehyde oxidase/xanthine dehydrogenase, a/b hammerhead"/>
    <property type="match status" value="1"/>
</dbReference>
<name>A0ABW2EQS3_9BACI</name>
<dbReference type="PANTHER" id="PTHR11908:SF157">
    <property type="entry name" value="XANTHINE DEHYDROGENASE SUBUNIT D-RELATED"/>
    <property type="match status" value="1"/>
</dbReference>
<feature type="domain" description="Aldehyde oxidase/xanthine dehydrogenase a/b hammerhead" evidence="1">
    <location>
        <begin position="19"/>
        <end position="125"/>
    </location>
</feature>
<dbReference type="InterPro" id="IPR016208">
    <property type="entry name" value="Ald_Oxase/xanthine_DH-like"/>
</dbReference>
<evidence type="ECO:0000259" key="1">
    <source>
        <dbReference type="SMART" id="SM01008"/>
    </source>
</evidence>
<dbReference type="EC" id="1.17.1.4" evidence="2"/>
<protein>
    <submittedName>
        <fullName evidence="2">Xanthine dehydrogenase subunit D</fullName>
        <ecNumber evidence="2">1.17.1.4</ecNumber>
    </submittedName>
</protein>
<keyword evidence="2" id="KW-0560">Oxidoreductase</keyword>
<keyword evidence="3" id="KW-1185">Reference proteome</keyword>
<dbReference type="GO" id="GO:0004854">
    <property type="term" value="F:xanthine dehydrogenase activity"/>
    <property type="evidence" value="ECO:0007669"/>
    <property type="project" value="UniProtKB-EC"/>
</dbReference>
<dbReference type="SUPFAM" id="SSF56003">
    <property type="entry name" value="Molybdenum cofactor-binding domain"/>
    <property type="match status" value="1"/>
</dbReference>
<dbReference type="InterPro" id="IPR008274">
    <property type="entry name" value="AldOxase/xan_DH_MoCoBD1"/>
</dbReference>
<dbReference type="Proteomes" id="UP001596410">
    <property type="component" value="Unassembled WGS sequence"/>
</dbReference>
<reference evidence="3" key="1">
    <citation type="journal article" date="2019" name="Int. J. Syst. Evol. Microbiol.">
        <title>The Global Catalogue of Microorganisms (GCM) 10K type strain sequencing project: providing services to taxonomists for standard genome sequencing and annotation.</title>
        <authorList>
            <consortium name="The Broad Institute Genomics Platform"/>
            <consortium name="The Broad Institute Genome Sequencing Center for Infectious Disease"/>
            <person name="Wu L."/>
            <person name="Ma J."/>
        </authorList>
    </citation>
    <scope>NUCLEOTIDE SEQUENCE [LARGE SCALE GENOMIC DNA]</scope>
    <source>
        <strain evidence="3">CGMCC 4.1621</strain>
    </source>
</reference>
<dbReference type="NCBIfam" id="TIGR03196">
    <property type="entry name" value="pucD"/>
    <property type="match status" value="1"/>
</dbReference>
<dbReference type="InterPro" id="IPR037165">
    <property type="entry name" value="AldOxase/xan_DH_Mopterin-bd_sf"/>
</dbReference>
<accession>A0ABW2EQS3</accession>
<evidence type="ECO:0000313" key="2">
    <source>
        <dbReference type="EMBL" id="MFC7063771.1"/>
    </source>
</evidence>
<dbReference type="InterPro" id="IPR036856">
    <property type="entry name" value="Ald_Oxase/Xan_DH_a/b_sf"/>
</dbReference>
<dbReference type="EMBL" id="JBHSZV010000054">
    <property type="protein sequence ID" value="MFC7063771.1"/>
    <property type="molecule type" value="Genomic_DNA"/>
</dbReference>
<dbReference type="Pfam" id="PF20256">
    <property type="entry name" value="MoCoBD_2"/>
    <property type="match status" value="1"/>
</dbReference>
<comment type="caution">
    <text evidence="2">The sequence shown here is derived from an EMBL/GenBank/DDBJ whole genome shotgun (WGS) entry which is preliminary data.</text>
</comment>
<dbReference type="Pfam" id="PF02738">
    <property type="entry name" value="MoCoBD_1"/>
    <property type="match status" value="1"/>
</dbReference>
<dbReference type="InterPro" id="IPR000674">
    <property type="entry name" value="Ald_Oxase/Xan_DH_a/b"/>
</dbReference>
<dbReference type="SUPFAM" id="SSF54665">
    <property type="entry name" value="CO dehydrogenase molybdoprotein N-domain-like"/>
    <property type="match status" value="1"/>
</dbReference>
<proteinExistence type="predicted"/>
<sequence>MNISVKTNRKRPDGPDKVTGRLNYLTDLSFPNMLYGKIKRSSYPHARIVSINIEAAQKLPGVQAVITYKDVPGLNAFGIVTPDQPVLCEDTVRYVGDAVAAVAADTLAIAEQALERIDVQYEPLPIVEDPSQALEPESPLLHPGGNLLHQASYEHGNIDKALSSCEVIIEETYQVPRQMHTYMETEGGVIVPEKDGTITVYVGTQHGYKDRFQLARVLGKSEESIRIVSSPMGGSFGGKDELNIQPYGALLAIASGKPVKIHQTRQESVISGLKRHPMRITMKTGADENGKILAHQVNILADTGAYSTLGPAILEFAVEHATGPYVIPNVKTKGLSVFTNNGVAGEFRGFGGNQVTFALEGQMDRLAAKFGLDPIEIRRRNIREKDSIGPLGQRIAPTDGATQVLETISEHQKKMKMEQYSKQGMDKWKVRGIGTAITMHGGGLGYGRLDPAGGRIRLKDSGEIEVSFGFEEAGQGILGVIETIVTEEIGCSAADLSIVIGDTALVPSSGSTTASRGTSMVWHAIKKMKSDFQRLLLEKAAKLTGREIVDLQLGEGGVTTVVTKASVSPIIISYQELADHLLEGEDLTVTTNFDFPTTPDEVDSGHFLYTFGAVLAQVEIDLLTGKVKVVDLDQAISAGPVVSPLGYRGQIEGGGVMSLGYALMEEALMSEGQYITQNLDGYLIPGIADVPFNMKVDAIETLEDGDPYGPRGVGEIGSVAVAPAIAKAIEDAIGYWVCQLPVSSENILEAASKRRMNQWMKAKQ</sequence>
<dbReference type="PANTHER" id="PTHR11908">
    <property type="entry name" value="XANTHINE DEHYDROGENASE"/>
    <property type="match status" value="1"/>
</dbReference>
<dbReference type="RefSeq" id="WP_204711669.1">
    <property type="nucleotide sequence ID" value="NZ_JBHSZV010000054.1"/>
</dbReference>
<evidence type="ECO:0000313" key="3">
    <source>
        <dbReference type="Proteomes" id="UP001596410"/>
    </source>
</evidence>